<evidence type="ECO:0000256" key="1">
    <source>
        <dbReference type="SAM" id="Phobius"/>
    </source>
</evidence>
<sequence>MNQLPSSFPLLLWTKTIGLQFSSLFITTIMEIKQLELIDHWIKVYVNQTNQCSHGIEIFDHSNSEKKHPLGFSNLGGVFILFLLGISVSTLMFLSEVCFPKN</sequence>
<keyword evidence="1" id="KW-1133">Transmembrane helix</keyword>
<evidence type="ECO:0000313" key="2">
    <source>
        <dbReference type="EMBL" id="KAK4036138.1"/>
    </source>
</evidence>
<comment type="caution">
    <text evidence="2">The sequence shown here is derived from an EMBL/GenBank/DDBJ whole genome shotgun (WGS) entry which is preliminary data.</text>
</comment>
<feature type="transmembrane region" description="Helical" evidence="1">
    <location>
        <begin position="72"/>
        <end position="94"/>
    </location>
</feature>
<organism evidence="2 3">
    <name type="scientific">Daphnia magna</name>
    <dbReference type="NCBI Taxonomy" id="35525"/>
    <lineage>
        <taxon>Eukaryota</taxon>
        <taxon>Metazoa</taxon>
        <taxon>Ecdysozoa</taxon>
        <taxon>Arthropoda</taxon>
        <taxon>Crustacea</taxon>
        <taxon>Branchiopoda</taxon>
        <taxon>Diplostraca</taxon>
        <taxon>Cladocera</taxon>
        <taxon>Anomopoda</taxon>
        <taxon>Daphniidae</taxon>
        <taxon>Daphnia</taxon>
    </lineage>
</organism>
<evidence type="ECO:0000313" key="3">
    <source>
        <dbReference type="Proteomes" id="UP001234178"/>
    </source>
</evidence>
<keyword evidence="1" id="KW-0812">Transmembrane</keyword>
<accession>A0ABR0B355</accession>
<protein>
    <submittedName>
        <fullName evidence="2">Uncharacterized protein</fullName>
    </submittedName>
</protein>
<name>A0ABR0B355_9CRUS</name>
<keyword evidence="3" id="KW-1185">Reference proteome</keyword>
<keyword evidence="1" id="KW-0472">Membrane</keyword>
<proteinExistence type="predicted"/>
<dbReference type="Proteomes" id="UP001234178">
    <property type="component" value="Unassembled WGS sequence"/>
</dbReference>
<gene>
    <name evidence="2" type="ORF">OUZ56_028203</name>
</gene>
<dbReference type="EMBL" id="JAOYFB010000040">
    <property type="protein sequence ID" value="KAK4036138.1"/>
    <property type="molecule type" value="Genomic_DNA"/>
</dbReference>
<reference evidence="2 3" key="1">
    <citation type="journal article" date="2023" name="Nucleic Acids Res.">
        <title>The hologenome of Daphnia magna reveals possible DNA methylation and microbiome-mediated evolution of the host genome.</title>
        <authorList>
            <person name="Chaturvedi A."/>
            <person name="Li X."/>
            <person name="Dhandapani V."/>
            <person name="Marshall H."/>
            <person name="Kissane S."/>
            <person name="Cuenca-Cambronero M."/>
            <person name="Asole G."/>
            <person name="Calvet F."/>
            <person name="Ruiz-Romero M."/>
            <person name="Marangio P."/>
            <person name="Guigo R."/>
            <person name="Rago D."/>
            <person name="Mirbahai L."/>
            <person name="Eastwood N."/>
            <person name="Colbourne J.K."/>
            <person name="Zhou J."/>
            <person name="Mallon E."/>
            <person name="Orsini L."/>
        </authorList>
    </citation>
    <scope>NUCLEOTIDE SEQUENCE [LARGE SCALE GENOMIC DNA]</scope>
    <source>
        <strain evidence="2">LRV0_1</strain>
    </source>
</reference>